<keyword evidence="4" id="KW-0804">Transcription</keyword>
<dbReference type="PROSITE" id="PS50931">
    <property type="entry name" value="HTH_LYSR"/>
    <property type="match status" value="1"/>
</dbReference>
<evidence type="ECO:0000256" key="4">
    <source>
        <dbReference type="ARBA" id="ARBA00023163"/>
    </source>
</evidence>
<dbReference type="PRINTS" id="PR00039">
    <property type="entry name" value="HTHLYSR"/>
</dbReference>
<dbReference type="GO" id="GO:0032993">
    <property type="term" value="C:protein-DNA complex"/>
    <property type="evidence" value="ECO:0007669"/>
    <property type="project" value="TreeGrafter"/>
</dbReference>
<evidence type="ECO:0000256" key="1">
    <source>
        <dbReference type="ARBA" id="ARBA00009437"/>
    </source>
</evidence>
<evidence type="ECO:0000313" key="7">
    <source>
        <dbReference type="Proteomes" id="UP000188357"/>
    </source>
</evidence>
<dbReference type="PANTHER" id="PTHR30346:SF17">
    <property type="entry name" value="LYSR FAMILY TRANSCRIPTIONAL REGULATOR"/>
    <property type="match status" value="1"/>
</dbReference>
<dbReference type="PANTHER" id="PTHR30346">
    <property type="entry name" value="TRANSCRIPTIONAL DUAL REGULATOR HCAR-RELATED"/>
    <property type="match status" value="1"/>
</dbReference>
<dbReference type="AlphaFoldDB" id="A0A1R4GXU2"/>
<protein>
    <submittedName>
        <fullName evidence="6">HTH-type transcriptional regulator BenM</fullName>
    </submittedName>
</protein>
<dbReference type="OrthoDB" id="5289754at2"/>
<dbReference type="InterPro" id="IPR005119">
    <property type="entry name" value="LysR_subst-bd"/>
</dbReference>
<keyword evidence="3" id="KW-0238">DNA-binding</keyword>
<keyword evidence="2" id="KW-0805">Transcription regulation</keyword>
<evidence type="ECO:0000313" key="6">
    <source>
        <dbReference type="EMBL" id="SJM73009.1"/>
    </source>
</evidence>
<name>A0A1R4GXU2_9GAMM</name>
<dbReference type="Pfam" id="PF00126">
    <property type="entry name" value="HTH_1"/>
    <property type="match status" value="1"/>
</dbReference>
<evidence type="ECO:0000259" key="5">
    <source>
        <dbReference type="PROSITE" id="PS50931"/>
    </source>
</evidence>
<organism evidence="6 7">
    <name type="scientific">Psychrobacter piechaudii</name>
    <dbReference type="NCBI Taxonomy" id="1945521"/>
    <lineage>
        <taxon>Bacteria</taxon>
        <taxon>Pseudomonadati</taxon>
        <taxon>Pseudomonadota</taxon>
        <taxon>Gammaproteobacteria</taxon>
        <taxon>Moraxellales</taxon>
        <taxon>Moraxellaceae</taxon>
        <taxon>Psychrobacter</taxon>
    </lineage>
</organism>
<dbReference type="Pfam" id="PF03466">
    <property type="entry name" value="LysR_substrate"/>
    <property type="match status" value="1"/>
</dbReference>
<reference evidence="6 7" key="1">
    <citation type="submission" date="2017-02" db="EMBL/GenBank/DDBJ databases">
        <authorList>
            <person name="Peterson S.W."/>
        </authorList>
    </citation>
    <scope>NUCLEOTIDE SEQUENCE [LARGE SCALE GENOMIC DNA]</scope>
    <source>
        <strain evidence="6">Psychrobacter_piechaudii</strain>
    </source>
</reference>
<dbReference type="InterPro" id="IPR000847">
    <property type="entry name" value="LysR_HTH_N"/>
</dbReference>
<dbReference type="STRING" id="1945521.A1232T_02210"/>
<evidence type="ECO:0000256" key="3">
    <source>
        <dbReference type="ARBA" id="ARBA00023125"/>
    </source>
</evidence>
<accession>A0A1R4GXU2</accession>
<dbReference type="SUPFAM" id="SSF53850">
    <property type="entry name" value="Periplasmic binding protein-like II"/>
    <property type="match status" value="1"/>
</dbReference>
<comment type="similarity">
    <text evidence="1">Belongs to the LysR transcriptional regulatory family.</text>
</comment>
<evidence type="ECO:0000256" key="2">
    <source>
        <dbReference type="ARBA" id="ARBA00023015"/>
    </source>
</evidence>
<dbReference type="GO" id="GO:0003677">
    <property type="term" value="F:DNA binding"/>
    <property type="evidence" value="ECO:0007669"/>
    <property type="project" value="UniProtKB-KW"/>
</dbReference>
<keyword evidence="7" id="KW-1185">Reference proteome</keyword>
<dbReference type="EMBL" id="FUGE01000238">
    <property type="protein sequence ID" value="SJM73009.1"/>
    <property type="molecule type" value="Genomic_DNA"/>
</dbReference>
<dbReference type="RefSeq" id="WP_077451926.1">
    <property type="nucleotide sequence ID" value="NZ_FUGE01000238.1"/>
</dbReference>
<dbReference type="Gene3D" id="3.40.190.10">
    <property type="entry name" value="Periplasmic binding protein-like II"/>
    <property type="match status" value="2"/>
</dbReference>
<dbReference type="InterPro" id="IPR036390">
    <property type="entry name" value="WH_DNA-bd_sf"/>
</dbReference>
<dbReference type="SUPFAM" id="SSF46785">
    <property type="entry name" value="Winged helix' DNA-binding domain"/>
    <property type="match status" value="1"/>
</dbReference>
<sequence>MELRHLRYFVAVAECKSFNAAAKRLFISQPPLSRQIKQLEDEMGIELINRNQRPLQLTEAGEFFYEHAVQILSKADNLKNMTLRMASFDDTISIGFVSSILSGFLPRIIASFRETHPNVKVKLHDLNSFEQTEALKEGRIDVGYGRLRLEDTSVRRIVLREEKLVAAIPITHHLANNPDRKLELLELVNDDLLLYPRRPRPSFLDQVLELFEQRNIHPKSYQEVRELQVVLGLVAAGEGISIVPETVSHVRSNEIVYMSFSDEEITSPIIMNIRNFDKSDLLSTLLKVTYENYDKFGFSYKKQYL</sequence>
<dbReference type="FunFam" id="1.10.10.10:FF:000001">
    <property type="entry name" value="LysR family transcriptional regulator"/>
    <property type="match status" value="1"/>
</dbReference>
<feature type="domain" description="HTH lysR-type" evidence="5">
    <location>
        <begin position="1"/>
        <end position="58"/>
    </location>
</feature>
<dbReference type="GO" id="GO:0003700">
    <property type="term" value="F:DNA-binding transcription factor activity"/>
    <property type="evidence" value="ECO:0007669"/>
    <property type="project" value="InterPro"/>
</dbReference>
<gene>
    <name evidence="6" type="primary">benM_2</name>
    <name evidence="6" type="ORF">A1232T_02210</name>
</gene>
<dbReference type="Proteomes" id="UP000188357">
    <property type="component" value="Unassembled WGS sequence"/>
</dbReference>
<dbReference type="InterPro" id="IPR036388">
    <property type="entry name" value="WH-like_DNA-bd_sf"/>
</dbReference>
<proteinExistence type="inferred from homology"/>
<dbReference type="Gene3D" id="1.10.10.10">
    <property type="entry name" value="Winged helix-like DNA-binding domain superfamily/Winged helix DNA-binding domain"/>
    <property type="match status" value="1"/>
</dbReference>